<keyword evidence="1" id="KW-0378">Hydrolase</keyword>
<feature type="region of interest" description="Disordered" evidence="2">
    <location>
        <begin position="1"/>
        <end position="29"/>
    </location>
</feature>
<dbReference type="Gene3D" id="1.10.340.70">
    <property type="match status" value="1"/>
</dbReference>
<evidence type="ECO:0000256" key="1">
    <source>
        <dbReference type="ARBA" id="ARBA00022801"/>
    </source>
</evidence>
<evidence type="ECO:0000313" key="5">
    <source>
        <dbReference type="EMBL" id="KRX40783.1"/>
    </source>
</evidence>
<feature type="region of interest" description="Disordered" evidence="2">
    <location>
        <begin position="421"/>
        <end position="458"/>
    </location>
</feature>
<dbReference type="STRING" id="144512.A0A0V0TP35"/>
<name>A0A0V0TP35_9BILA</name>
<dbReference type="Pfam" id="PF05380">
    <property type="entry name" value="Peptidase_A17"/>
    <property type="match status" value="1"/>
</dbReference>
<dbReference type="GO" id="GO:0042575">
    <property type="term" value="C:DNA polymerase complex"/>
    <property type="evidence" value="ECO:0007669"/>
    <property type="project" value="UniProtKB-ARBA"/>
</dbReference>
<dbReference type="PROSITE" id="PS50994">
    <property type="entry name" value="INTEGRASE"/>
    <property type="match status" value="1"/>
</dbReference>
<comment type="caution">
    <text evidence="5">The sequence shown here is derived from an EMBL/GenBank/DDBJ whole genome shotgun (WGS) entry which is preliminary data.</text>
</comment>
<feature type="domain" description="Peptidase A2" evidence="3">
    <location>
        <begin position="491"/>
        <end position="528"/>
    </location>
</feature>
<dbReference type="Pfam" id="PF18701">
    <property type="entry name" value="DUF5641"/>
    <property type="match status" value="1"/>
</dbReference>
<evidence type="ECO:0000259" key="4">
    <source>
        <dbReference type="PROSITE" id="PS50994"/>
    </source>
</evidence>
<dbReference type="SUPFAM" id="SSF56672">
    <property type="entry name" value="DNA/RNA polymerases"/>
    <property type="match status" value="1"/>
</dbReference>
<dbReference type="Proteomes" id="UP000055048">
    <property type="component" value="Unassembled WGS sequence"/>
</dbReference>
<dbReference type="InterPro" id="IPR012337">
    <property type="entry name" value="RNaseH-like_sf"/>
</dbReference>
<gene>
    <name evidence="5" type="ORF">T05_8041</name>
</gene>
<accession>A0A0V0TP35</accession>
<organism evidence="5 6">
    <name type="scientific">Trichinella murrelli</name>
    <dbReference type="NCBI Taxonomy" id="144512"/>
    <lineage>
        <taxon>Eukaryota</taxon>
        <taxon>Metazoa</taxon>
        <taxon>Ecdysozoa</taxon>
        <taxon>Nematoda</taxon>
        <taxon>Enoplea</taxon>
        <taxon>Dorylaimia</taxon>
        <taxon>Trichinellida</taxon>
        <taxon>Trichinellidae</taxon>
        <taxon>Trichinella</taxon>
    </lineage>
</organism>
<dbReference type="InterPro" id="IPR001995">
    <property type="entry name" value="Peptidase_A2_cat"/>
</dbReference>
<evidence type="ECO:0008006" key="7">
    <source>
        <dbReference type="Google" id="ProtNLM"/>
    </source>
</evidence>
<feature type="region of interest" description="Disordered" evidence="2">
    <location>
        <begin position="118"/>
        <end position="143"/>
    </location>
</feature>
<dbReference type="InterPro" id="IPR040676">
    <property type="entry name" value="DUF5641"/>
</dbReference>
<sequence>MDPTLDTINNRTSPTNNRTGNMASPRSQTRAYDTERSALQYWIDQLQELCTGPTDIEAIRQVTGTLRHTTQLFFDSRQRHLDGMPEEERDAAITEFNELIDKLKTVQRQAHDLLAAAGNPSSAEITQPPAKNNNPKTNSTRPIPKLPTFDGDILQFKAFWDQFNAAVHRREDLEDVTKFVHLRSCLTGAALHAISGVTTAAENYPAVVQLLHDRFYRVSDVLDAHILKIFSVPKEVAKGREGLLALHDKLNGHLLELRAIGRDLDTTVSGFRTALPQLVAQLPKNIQSRWKDQCGKLAEEPTSQTFLDFLAEQARCAVDLAQSTQGERTSSSTHKHKVKENQRKRSRPPHQTIGAFHTSLHPTCPVCQGEHRATTCPQFLNQQWSQRRATAAQLNMCFICLTKGHRADRCKFKHRGWRTHHLLTPSAPKKQTPRPEGLDDTNTPPGKKARAESSEETTTRVLLANTRDSTKIRFQTVKAIATGVNGQRLTVNCLFDSGAETTLVTEEVARALNLVGTTETVTVKGIGGIQCAPTVARRVRFRLSPVDTNQSGVGDKTIEALTLPRICDDIHSVPIRCDEWKHLQHLQLPEEEDEKLPIHVLIGVDSYGQFLGEKILRGNPTDPVAIETTLGWVVFAPVNPPSAHQYRFHCAQKEDNMECTLKKSWELESIGIQQQEDKSTQDAVSRQFLDTLTHNGSRYSVGLLWKPGTVQLPDNYALAERRLRSVERRLRKDPTKQREYSAVIEEYLRNGWAEEVTTQIGQPGKTWYLPHHAGYKMADGQTKCRVVFDGSAKCAGVSLNDHLETGPNLQADLVSILLRFRQYRIAVQADIESDAPPRRYRLTRVCFGLACSPYLAIKVIKTHAELNSEESNETVKKALANMYVDDLVMSCDKEDEVRDLIHRVPMFLGKGGFHLKKWASNQKELLSILPREEVSINAQRELGKTLGVYWKRDEDILTFKPPLNLKTQSRSTMRQMLSLAAQVYDPLGYISPFIGQMKLLFQRLWTLGLGWDTLLPPDIERQWRSWQEQLKTLSQIKINRAWIPYPVQQVRRVELHIFGDASQVAYAACAYIMVESINHHKLVSLVMAKSRVAPIKQISLPRLELMAALLCARIKKYLERELTLSIQEITCWSDSRVALAWIKGAPARWKPFVANRVQEIQESVSPQCWRYCPTKENPADIPSRGCSLSTLINTALWWHGPPWLMQGRENWPTEPVARIEDDKHLTVEQKTVKVLASQIDGCGVEQVIDPTRYSRYETLIRVTAYCLRFARNCQNPVSERINSVNLSVKELSDAEALWLREVQVKEFGIKPNSAIRVREFEPFLDQDGLLRVGGRLRRSTLPPESKHPIILPHNHPVTELLIKEHHVRQMHAGVNQTMVAIRTKFWIIKARNAVKKIIRSCPVCSRVDAQPYRLRMGELPADRVTETQPFIHTGVDFAGPLFIRPDVRGRDVRVNKAYVCIFTCMTTRAASGDSSPAEADPKDNNWEKLQRKINQERIRWKFITPRAPWCGGYWERLIRSIKNALRKTVRGALLKYDELHTVLCEIEARINDRPLVFMGDDIAGEAALTPAHFLIGRELSRLPSVSTGVYRRDDTPSGVNHLIRRWRYQQRLTAQLWKRWKQEYITTLATRGRWRKTGQEPRVGDIVLVHEPSTAWIKWPIGRITEIHPSEDGVIRSATVKTKQGTVTRSARSLRLNPVHLFGVGGVEKSFLDTCPSLSKITRGNKTLILVRKQQLRNASCTPCFSQWKTME</sequence>
<protein>
    <recommendedName>
        <fullName evidence="7">Peptidase A2 domain-containing protein</fullName>
    </recommendedName>
</protein>
<dbReference type="Pfam" id="PF03564">
    <property type="entry name" value="DUF1759"/>
    <property type="match status" value="1"/>
</dbReference>
<dbReference type="InterPro" id="IPR036397">
    <property type="entry name" value="RNaseH_sf"/>
</dbReference>
<dbReference type="InterPro" id="IPR008042">
    <property type="entry name" value="Retrotrans_Pao"/>
</dbReference>
<feature type="domain" description="Integrase catalytic" evidence="4">
    <location>
        <begin position="1407"/>
        <end position="1578"/>
    </location>
</feature>
<feature type="compositionally biased region" description="Polar residues" evidence="2">
    <location>
        <begin position="119"/>
        <end position="141"/>
    </location>
</feature>
<dbReference type="GO" id="GO:0006508">
    <property type="term" value="P:proteolysis"/>
    <property type="evidence" value="ECO:0007669"/>
    <property type="project" value="InterPro"/>
</dbReference>
<dbReference type="InterPro" id="IPR005312">
    <property type="entry name" value="DUF1759"/>
</dbReference>
<dbReference type="InterPro" id="IPR043502">
    <property type="entry name" value="DNA/RNA_pol_sf"/>
</dbReference>
<keyword evidence="6" id="KW-1185">Reference proteome</keyword>
<dbReference type="Pfam" id="PF17921">
    <property type="entry name" value="Integrase_H2C2"/>
    <property type="match status" value="1"/>
</dbReference>
<dbReference type="GO" id="GO:0004190">
    <property type="term" value="F:aspartic-type endopeptidase activity"/>
    <property type="evidence" value="ECO:0007669"/>
    <property type="project" value="InterPro"/>
</dbReference>
<dbReference type="InterPro" id="IPR041588">
    <property type="entry name" value="Integrase_H2C2"/>
</dbReference>
<reference evidence="5 6" key="1">
    <citation type="submission" date="2015-01" db="EMBL/GenBank/DDBJ databases">
        <title>Evolution of Trichinella species and genotypes.</title>
        <authorList>
            <person name="Korhonen P.K."/>
            <person name="Edoardo P."/>
            <person name="Giuseppe L.R."/>
            <person name="Gasser R.B."/>
        </authorList>
    </citation>
    <scope>NUCLEOTIDE SEQUENCE [LARGE SCALE GENOMIC DNA]</scope>
    <source>
        <strain evidence="5">ISS417</strain>
    </source>
</reference>
<proteinExistence type="predicted"/>
<feature type="region of interest" description="Disordered" evidence="2">
    <location>
        <begin position="322"/>
        <end position="351"/>
    </location>
</feature>
<evidence type="ECO:0000259" key="3">
    <source>
        <dbReference type="PROSITE" id="PS50175"/>
    </source>
</evidence>
<dbReference type="Gene3D" id="3.30.420.10">
    <property type="entry name" value="Ribonuclease H-like superfamily/Ribonuclease H"/>
    <property type="match status" value="1"/>
</dbReference>
<dbReference type="Gene3D" id="2.40.70.10">
    <property type="entry name" value="Acid Proteases"/>
    <property type="match status" value="1"/>
</dbReference>
<feature type="compositionally biased region" description="Basic residues" evidence="2">
    <location>
        <begin position="333"/>
        <end position="348"/>
    </location>
</feature>
<evidence type="ECO:0000256" key="2">
    <source>
        <dbReference type="SAM" id="MobiDB-lite"/>
    </source>
</evidence>
<evidence type="ECO:0000313" key="6">
    <source>
        <dbReference type="Proteomes" id="UP000055048"/>
    </source>
</evidence>
<dbReference type="PANTHER" id="PTHR47331:SF5">
    <property type="entry name" value="RIBONUCLEASE H"/>
    <property type="match status" value="1"/>
</dbReference>
<dbReference type="PANTHER" id="PTHR47331">
    <property type="entry name" value="PHD-TYPE DOMAIN-CONTAINING PROTEIN"/>
    <property type="match status" value="1"/>
</dbReference>
<dbReference type="PROSITE" id="PS50175">
    <property type="entry name" value="ASP_PROT_RETROV"/>
    <property type="match status" value="1"/>
</dbReference>
<dbReference type="InterPro" id="IPR021109">
    <property type="entry name" value="Peptidase_aspartic_dom_sf"/>
</dbReference>
<dbReference type="GO" id="GO:0015074">
    <property type="term" value="P:DNA integration"/>
    <property type="evidence" value="ECO:0007669"/>
    <property type="project" value="InterPro"/>
</dbReference>
<dbReference type="SUPFAM" id="SSF53098">
    <property type="entry name" value="Ribonuclease H-like"/>
    <property type="match status" value="1"/>
</dbReference>
<dbReference type="GO" id="GO:0003676">
    <property type="term" value="F:nucleic acid binding"/>
    <property type="evidence" value="ECO:0007669"/>
    <property type="project" value="InterPro"/>
</dbReference>
<dbReference type="InterPro" id="IPR001584">
    <property type="entry name" value="Integrase_cat-core"/>
</dbReference>
<dbReference type="EMBL" id="JYDJ01000189">
    <property type="protein sequence ID" value="KRX40783.1"/>
    <property type="molecule type" value="Genomic_DNA"/>
</dbReference>
<feature type="compositionally biased region" description="Polar residues" evidence="2">
    <location>
        <begin position="322"/>
        <end position="332"/>
    </location>
</feature>